<dbReference type="GO" id="GO:0102266">
    <property type="term" value="F:tRNA-dihydrouridine20a synthase activity"/>
    <property type="evidence" value="ECO:0007669"/>
    <property type="project" value="RHEA"/>
</dbReference>
<dbReference type="CDD" id="cd02801">
    <property type="entry name" value="DUS_like_FMN"/>
    <property type="match status" value="1"/>
</dbReference>
<dbReference type="InterPro" id="IPR035587">
    <property type="entry name" value="DUS-like_FMN-bd"/>
</dbReference>
<dbReference type="GO" id="GO:0050660">
    <property type="term" value="F:flavin adenine dinucleotide binding"/>
    <property type="evidence" value="ECO:0007669"/>
    <property type="project" value="InterPro"/>
</dbReference>
<gene>
    <name evidence="10" type="primary">dusA</name>
    <name evidence="15" type="ORF">EDC56_0319</name>
</gene>
<comment type="catalytic activity">
    <reaction evidence="10">
        <text>5,6-dihydrouridine(20a) in tRNA + NADP(+) = uridine(20a) in tRNA + NADPH + H(+)</text>
        <dbReference type="Rhea" id="RHEA:53344"/>
        <dbReference type="Rhea" id="RHEA-COMP:13535"/>
        <dbReference type="Rhea" id="RHEA-COMP:13536"/>
        <dbReference type="ChEBI" id="CHEBI:15378"/>
        <dbReference type="ChEBI" id="CHEBI:57783"/>
        <dbReference type="ChEBI" id="CHEBI:58349"/>
        <dbReference type="ChEBI" id="CHEBI:65315"/>
        <dbReference type="ChEBI" id="CHEBI:74443"/>
    </reaction>
</comment>
<organism evidence="15 16">
    <name type="scientific">Sinobacterium caligoides</name>
    <dbReference type="NCBI Taxonomy" id="933926"/>
    <lineage>
        <taxon>Bacteria</taxon>
        <taxon>Pseudomonadati</taxon>
        <taxon>Pseudomonadota</taxon>
        <taxon>Gammaproteobacteria</taxon>
        <taxon>Cellvibrionales</taxon>
        <taxon>Spongiibacteraceae</taxon>
        <taxon>Sinobacterium</taxon>
    </lineage>
</organism>
<dbReference type="Pfam" id="PF01207">
    <property type="entry name" value="Dus"/>
    <property type="match status" value="1"/>
</dbReference>
<dbReference type="NCBIfam" id="TIGR00742">
    <property type="entry name" value="yjbN"/>
    <property type="match status" value="1"/>
</dbReference>
<evidence type="ECO:0000256" key="4">
    <source>
        <dbReference type="ARBA" id="ARBA00022643"/>
    </source>
</evidence>
<comment type="caution">
    <text evidence="10">Lacks conserved residue(s) required for the propagation of feature annotation.</text>
</comment>
<feature type="site" description="Interacts with tRNA" evidence="10">
    <location>
        <position position="114"/>
    </location>
</feature>
<dbReference type="RefSeq" id="WP_123710776.1">
    <property type="nucleotide sequence ID" value="NZ_RKHR01000003.1"/>
</dbReference>
<dbReference type="InterPro" id="IPR004653">
    <property type="entry name" value="DusA"/>
</dbReference>
<name>A0A3N2DY59_9GAMM</name>
<keyword evidence="16" id="KW-1185">Reference proteome</keyword>
<feature type="domain" description="DUS-like FMN-binding" evidence="14">
    <location>
        <begin position="30"/>
        <end position="341"/>
    </location>
</feature>
<dbReference type="SUPFAM" id="SSF51395">
    <property type="entry name" value="FMN-linked oxidoreductases"/>
    <property type="match status" value="1"/>
</dbReference>
<dbReference type="PANTHER" id="PTHR42907">
    <property type="entry name" value="FMN-LINKED OXIDOREDUCTASES SUPERFAMILY PROTEIN"/>
    <property type="match status" value="1"/>
</dbReference>
<dbReference type="GO" id="GO:0102264">
    <property type="term" value="F:tRNA-dihydrouridine20 synthase activity"/>
    <property type="evidence" value="ECO:0007669"/>
    <property type="project" value="UniProtKB-EC"/>
</dbReference>
<evidence type="ECO:0000256" key="3">
    <source>
        <dbReference type="ARBA" id="ARBA00022630"/>
    </source>
</evidence>
<evidence type="ECO:0000256" key="12">
    <source>
        <dbReference type="PIRSR" id="PIRSR006621-1"/>
    </source>
</evidence>
<keyword evidence="5 10" id="KW-0819">tRNA processing</keyword>
<dbReference type="Proteomes" id="UP000275394">
    <property type="component" value="Unassembled WGS sequence"/>
</dbReference>
<evidence type="ECO:0000256" key="5">
    <source>
        <dbReference type="ARBA" id="ARBA00022694"/>
    </source>
</evidence>
<accession>A0A3N2DY59</accession>
<feature type="site" description="Interacts with tRNA" evidence="10">
    <location>
        <position position="203"/>
    </location>
</feature>
<keyword evidence="4 10" id="KW-0288">FMN</keyword>
<evidence type="ECO:0000256" key="1">
    <source>
        <dbReference type="ARBA" id="ARBA00001917"/>
    </source>
</evidence>
<evidence type="ECO:0000256" key="8">
    <source>
        <dbReference type="ARBA" id="ARBA00023002"/>
    </source>
</evidence>
<dbReference type="PANTHER" id="PTHR42907:SF1">
    <property type="entry name" value="FMN-LINKED OXIDOREDUCTASES SUPERFAMILY PROTEIN"/>
    <property type="match status" value="1"/>
</dbReference>
<evidence type="ECO:0000256" key="11">
    <source>
        <dbReference type="PIRNR" id="PIRNR006621"/>
    </source>
</evidence>
<keyword evidence="13" id="KW-0547">Nucleotide-binding</keyword>
<reference evidence="15 16" key="1">
    <citation type="submission" date="2018-11" db="EMBL/GenBank/DDBJ databases">
        <title>Genomic Encyclopedia of Type Strains, Phase IV (KMG-IV): sequencing the most valuable type-strain genomes for metagenomic binning, comparative biology and taxonomic classification.</title>
        <authorList>
            <person name="Goeker M."/>
        </authorList>
    </citation>
    <scope>NUCLEOTIDE SEQUENCE [LARGE SCALE GENOMIC DNA]</scope>
    <source>
        <strain evidence="15 16">DSM 100316</strain>
    </source>
</reference>
<feature type="binding site" evidence="10 13">
    <location>
        <position position="87"/>
    </location>
    <ligand>
        <name>FMN</name>
        <dbReference type="ChEBI" id="CHEBI:58210"/>
    </ligand>
</feature>
<comment type="similarity">
    <text evidence="10">Belongs to the Dus family. DusA subfamily.</text>
</comment>
<dbReference type="HAMAP" id="MF_02041">
    <property type="entry name" value="DusA_subfam"/>
    <property type="match status" value="1"/>
</dbReference>
<keyword evidence="3 10" id="KW-0285">Flavoprotein</keyword>
<keyword evidence="2 10" id="KW-0820">tRNA-binding</keyword>
<dbReference type="Gene3D" id="1.20.120.1460">
    <property type="match status" value="1"/>
</dbReference>
<evidence type="ECO:0000313" key="16">
    <source>
        <dbReference type="Proteomes" id="UP000275394"/>
    </source>
</evidence>
<dbReference type="NCBIfam" id="NF008774">
    <property type="entry name" value="PRK11815.1"/>
    <property type="match status" value="1"/>
</dbReference>
<dbReference type="InterPro" id="IPR018517">
    <property type="entry name" value="tRNA_hU_synthase_CS"/>
</dbReference>
<evidence type="ECO:0000256" key="10">
    <source>
        <dbReference type="HAMAP-Rule" id="MF_02041"/>
    </source>
</evidence>
<keyword evidence="6 10" id="KW-0521">NADP</keyword>
<feature type="site" description="Interacts with tRNA; defines subfamily-specific binding signature" evidence="10">
    <location>
        <position position="320"/>
    </location>
</feature>
<dbReference type="EC" id="1.3.1.91" evidence="10"/>
<dbReference type="OrthoDB" id="9783413at2"/>
<dbReference type="Gene3D" id="3.20.20.70">
    <property type="entry name" value="Aldolase class I"/>
    <property type="match status" value="1"/>
</dbReference>
<feature type="binding site" evidence="10 13">
    <location>
        <begin position="228"/>
        <end position="230"/>
    </location>
    <ligand>
        <name>FMN</name>
        <dbReference type="ChEBI" id="CHEBI:58210"/>
    </ligand>
</feature>
<comment type="catalytic activity">
    <reaction evidence="10">
        <text>5,6-dihydrouridine(20) in tRNA + NAD(+) = uridine(20) in tRNA + NADH + H(+)</text>
        <dbReference type="Rhea" id="RHEA:53340"/>
        <dbReference type="Rhea" id="RHEA-COMP:13533"/>
        <dbReference type="Rhea" id="RHEA-COMP:13534"/>
        <dbReference type="ChEBI" id="CHEBI:15378"/>
        <dbReference type="ChEBI" id="CHEBI:57540"/>
        <dbReference type="ChEBI" id="CHEBI:57945"/>
        <dbReference type="ChEBI" id="CHEBI:65315"/>
        <dbReference type="ChEBI" id="CHEBI:74443"/>
        <dbReference type="EC" id="1.3.1.91"/>
    </reaction>
</comment>
<evidence type="ECO:0000256" key="13">
    <source>
        <dbReference type="PIRSR" id="PIRSR006621-2"/>
    </source>
</evidence>
<dbReference type="FunFam" id="3.20.20.70:FF:000083">
    <property type="entry name" value="tRNA-dihydrouridine(20/20a) synthase"/>
    <property type="match status" value="1"/>
</dbReference>
<comment type="catalytic activity">
    <reaction evidence="10">
        <text>5,6-dihydrouridine(20a) in tRNA + NAD(+) = uridine(20a) in tRNA + NADH + H(+)</text>
        <dbReference type="Rhea" id="RHEA:53348"/>
        <dbReference type="Rhea" id="RHEA-COMP:13535"/>
        <dbReference type="Rhea" id="RHEA-COMP:13536"/>
        <dbReference type="ChEBI" id="CHEBI:15378"/>
        <dbReference type="ChEBI" id="CHEBI:57540"/>
        <dbReference type="ChEBI" id="CHEBI:57945"/>
        <dbReference type="ChEBI" id="CHEBI:65315"/>
        <dbReference type="ChEBI" id="CHEBI:74443"/>
    </reaction>
</comment>
<feature type="binding site" evidence="10">
    <location>
        <begin position="32"/>
        <end position="34"/>
    </location>
    <ligand>
        <name>FMN</name>
        <dbReference type="ChEBI" id="CHEBI:58210"/>
    </ligand>
</feature>
<dbReference type="GO" id="GO:0000049">
    <property type="term" value="F:tRNA binding"/>
    <property type="evidence" value="ECO:0007669"/>
    <property type="project" value="UniProtKB-UniRule"/>
</dbReference>
<dbReference type="PIRSF" id="PIRSF006621">
    <property type="entry name" value="Dus"/>
    <property type="match status" value="1"/>
</dbReference>
<feature type="site" description="Interacts with tRNA; defines subfamily-specific binding signature" evidence="10">
    <location>
        <position position="200"/>
    </location>
</feature>
<comment type="catalytic activity">
    <reaction evidence="10">
        <text>5,6-dihydrouridine(20) in tRNA + NADP(+) = uridine(20) in tRNA + NADPH + H(+)</text>
        <dbReference type="Rhea" id="RHEA:53336"/>
        <dbReference type="Rhea" id="RHEA-COMP:13533"/>
        <dbReference type="Rhea" id="RHEA-COMP:13534"/>
        <dbReference type="ChEBI" id="CHEBI:15378"/>
        <dbReference type="ChEBI" id="CHEBI:57783"/>
        <dbReference type="ChEBI" id="CHEBI:58349"/>
        <dbReference type="ChEBI" id="CHEBI:65315"/>
        <dbReference type="ChEBI" id="CHEBI:74443"/>
        <dbReference type="EC" id="1.3.1.91"/>
    </reaction>
</comment>
<comment type="cofactor">
    <cofactor evidence="1 10 11 13">
        <name>FMN</name>
        <dbReference type="ChEBI" id="CHEBI:58210"/>
    </cofactor>
</comment>
<evidence type="ECO:0000259" key="14">
    <source>
        <dbReference type="Pfam" id="PF01207"/>
    </source>
</evidence>
<dbReference type="EMBL" id="RKHR01000003">
    <property type="protein sequence ID" value="ROS04806.1"/>
    <property type="molecule type" value="Genomic_DNA"/>
</dbReference>
<dbReference type="InterPro" id="IPR013785">
    <property type="entry name" value="Aldolase_TIM"/>
</dbReference>
<sequence length="346" mass="38879">MPDNLHPSDDRQAIPVDGNKARNIDRRFCVAPMLDLTDRHCRVFLRQLSQQAVLYTEMITTGALIHGKGGPARFLDYDESEHPIALQLGGSDPTALAHCAKLASQWGYDELNLNCGCPSDRVQNGMFGACLMAKPELVADGIKAMQDVSDIDITVKHRIGIDDMESYQELLDFLQPLIDCGCQSFIVHARKAWLQGLSPKQNREIPPLDYEMVYQLKRDLPDLEIIINGGIKTIAECQQHLRHVDGVMVGREAYYNSSLMLDVDREIYGDRSERTRPESAIRAMYPYIEAQLSTNNVRLNHITRHMLGLFQGVKGAKMFRRYLSENAHKTGAGTEVLEQALAALEL</sequence>
<feature type="active site" description="Proton donor" evidence="10 12">
    <location>
        <position position="117"/>
    </location>
</feature>
<dbReference type="PROSITE" id="PS01136">
    <property type="entry name" value="UPF0034"/>
    <property type="match status" value="1"/>
</dbReference>
<keyword evidence="7 10" id="KW-0694">RNA-binding</keyword>
<evidence type="ECO:0000313" key="15">
    <source>
        <dbReference type="EMBL" id="ROS04806.1"/>
    </source>
</evidence>
<dbReference type="GO" id="GO:0010181">
    <property type="term" value="F:FMN binding"/>
    <property type="evidence" value="ECO:0007669"/>
    <property type="project" value="UniProtKB-UniRule"/>
</dbReference>
<feature type="binding site" evidence="10 13">
    <location>
        <position position="188"/>
    </location>
    <ligand>
        <name>FMN</name>
        <dbReference type="ChEBI" id="CHEBI:58210"/>
    </ligand>
</feature>
<comment type="similarity">
    <text evidence="11">Belongs to the dus family.</text>
</comment>
<comment type="function">
    <text evidence="9 10">Catalyzes the synthesis of 5,6-dihydrouridine (D), a modified base found in the D-loop of most tRNAs, via the reduction of the C5-C6 double bond in target uridines. Specifically modifies U20 and U20a in tRNAs.</text>
</comment>
<proteinExistence type="inferred from homology"/>
<comment type="caution">
    <text evidence="15">The sequence shown here is derived from an EMBL/GenBank/DDBJ whole genome shotgun (WGS) entry which is preliminary data.</text>
</comment>
<dbReference type="AlphaFoldDB" id="A0A3N2DY59"/>
<dbReference type="InterPro" id="IPR001269">
    <property type="entry name" value="DUS_fam"/>
</dbReference>
<feature type="binding site" evidence="10 13">
    <location>
        <begin position="250"/>
        <end position="251"/>
    </location>
    <ligand>
        <name>FMN</name>
        <dbReference type="ChEBI" id="CHEBI:58210"/>
    </ligand>
</feature>
<keyword evidence="8 10" id="KW-0560">Oxidoreductase</keyword>
<evidence type="ECO:0000256" key="2">
    <source>
        <dbReference type="ARBA" id="ARBA00022555"/>
    </source>
</evidence>
<protein>
    <recommendedName>
        <fullName evidence="10">tRNA-dihydrouridine(20/20a) synthase</fullName>
        <ecNumber evidence="10">1.3.1.91</ecNumber>
    </recommendedName>
    <alternativeName>
        <fullName evidence="10">U20-specific dihydrouridine synthase</fullName>
        <shortName evidence="10">U20-specific Dus</shortName>
    </alternativeName>
    <alternativeName>
        <fullName evidence="10">tRNA-dihydrouridine synthase A</fullName>
    </alternativeName>
</protein>
<evidence type="ECO:0000256" key="6">
    <source>
        <dbReference type="ARBA" id="ARBA00022857"/>
    </source>
</evidence>
<evidence type="ECO:0000256" key="7">
    <source>
        <dbReference type="ARBA" id="ARBA00022884"/>
    </source>
</evidence>
<evidence type="ECO:0000256" key="9">
    <source>
        <dbReference type="ARBA" id="ARBA00058013"/>
    </source>
</evidence>
<feature type="binding site" evidence="10 13">
    <location>
        <position position="156"/>
    </location>
    <ligand>
        <name>FMN</name>
        <dbReference type="ChEBI" id="CHEBI:58210"/>
    </ligand>
</feature>